<sequence length="110" mass="11866">MTATRFDSRQVSWWSVYEYVESLVAQANCGPVPLAGTSAWLTLADDDPAKLLAVAEAGVHWCLRIDALQAELAEASKAVSAAADWRHVAAEITQRRAAEATGTRIPRKAS</sequence>
<evidence type="ECO:0000313" key="1">
    <source>
        <dbReference type="EMBL" id="BCO35258.1"/>
    </source>
</evidence>
<accession>A0A7R7GSL2</accession>
<proteinExistence type="predicted"/>
<gene>
    <name evidence="1" type="ORF">MHEC_16910</name>
</gene>
<evidence type="ECO:0000313" key="2">
    <source>
        <dbReference type="Proteomes" id="UP000595446"/>
    </source>
</evidence>
<dbReference type="Proteomes" id="UP000595446">
    <property type="component" value="Chromosome"/>
</dbReference>
<dbReference type="InterPro" id="IPR024384">
    <property type="entry name" value="DUF2742"/>
</dbReference>
<dbReference type="RefSeq" id="WP_235434934.1">
    <property type="nucleotide sequence ID" value="NZ_AP024237.1"/>
</dbReference>
<name>A0A7R7GSL2_9MYCO</name>
<organism evidence="1 2">
    <name type="scientific">Mycobacterium heckeshornense</name>
    <dbReference type="NCBI Taxonomy" id="110505"/>
    <lineage>
        <taxon>Bacteria</taxon>
        <taxon>Bacillati</taxon>
        <taxon>Actinomycetota</taxon>
        <taxon>Actinomycetes</taxon>
        <taxon>Mycobacteriales</taxon>
        <taxon>Mycobacteriaceae</taxon>
        <taxon>Mycobacterium</taxon>
    </lineage>
</organism>
<dbReference type="Pfam" id="PF10888">
    <property type="entry name" value="DUF2742"/>
    <property type="match status" value="1"/>
</dbReference>
<reference evidence="1 2" key="1">
    <citation type="submission" date="2020-12" db="EMBL/GenBank/DDBJ databases">
        <title>Complete genome sequence of Mycobacterium heckeshornense JCM 15655T, closely related to a pathogenic non-tuberculous mycobacterial species Mycobacterium xenopi.</title>
        <authorList>
            <person name="Yoshida M."/>
            <person name="Fukano H."/>
            <person name="Asakura T."/>
            <person name="Suzuki M."/>
            <person name="Hoshino Y."/>
        </authorList>
    </citation>
    <scope>NUCLEOTIDE SEQUENCE [LARGE SCALE GENOMIC DNA]</scope>
    <source>
        <strain evidence="1 2">JCM 15655</strain>
    </source>
</reference>
<dbReference type="EMBL" id="AP024237">
    <property type="protein sequence ID" value="BCO35258.1"/>
    <property type="molecule type" value="Genomic_DNA"/>
</dbReference>
<dbReference type="AlphaFoldDB" id="A0A7R7GSL2"/>
<evidence type="ECO:0008006" key="3">
    <source>
        <dbReference type="Google" id="ProtNLM"/>
    </source>
</evidence>
<protein>
    <recommendedName>
        <fullName evidence="3">DUF2742 domain-containing protein</fullName>
    </recommendedName>
</protein>
<keyword evidence="2" id="KW-1185">Reference proteome</keyword>